<dbReference type="AlphaFoldDB" id="A0A2H3ITP1"/>
<dbReference type="InterPro" id="IPR050248">
    <property type="entry name" value="Polysacc_deacetylase_ArnD"/>
</dbReference>
<name>A0A2H3ITP1_WOLCO</name>
<evidence type="ECO:0000256" key="16">
    <source>
        <dbReference type="ARBA" id="ARBA00023285"/>
    </source>
</evidence>
<dbReference type="PANTHER" id="PTHR10587">
    <property type="entry name" value="GLYCOSYL TRANSFERASE-RELATED"/>
    <property type="match status" value="1"/>
</dbReference>
<evidence type="ECO:0000313" key="26">
    <source>
        <dbReference type="Proteomes" id="UP000218811"/>
    </source>
</evidence>
<evidence type="ECO:0000256" key="13">
    <source>
        <dbReference type="ARBA" id="ARBA00023136"/>
    </source>
</evidence>
<evidence type="ECO:0000256" key="14">
    <source>
        <dbReference type="ARBA" id="ARBA00023180"/>
    </source>
</evidence>
<dbReference type="FunFam" id="3.20.20.370:FF:000004">
    <property type="entry name" value="Related to Chitin deacetylase"/>
    <property type="match status" value="1"/>
</dbReference>
<dbReference type="STRING" id="742152.A0A2H3ITP1"/>
<evidence type="ECO:0000256" key="12">
    <source>
        <dbReference type="ARBA" id="ARBA00023024"/>
    </source>
</evidence>
<evidence type="ECO:0000256" key="2">
    <source>
        <dbReference type="ARBA" id="ARBA00004191"/>
    </source>
</evidence>
<dbReference type="GO" id="GO:0006032">
    <property type="term" value="P:chitin catabolic process"/>
    <property type="evidence" value="ECO:0007669"/>
    <property type="project" value="UniProtKB-KW"/>
</dbReference>
<accession>A0A2H3ITP1</accession>
<dbReference type="GO" id="GO:0000272">
    <property type="term" value="P:polysaccharide catabolic process"/>
    <property type="evidence" value="ECO:0007669"/>
    <property type="project" value="UniProtKB-KW"/>
</dbReference>
<dbReference type="GO" id="GO:0098552">
    <property type="term" value="C:side of membrane"/>
    <property type="evidence" value="ECO:0007669"/>
    <property type="project" value="UniProtKB-KW"/>
</dbReference>
<evidence type="ECO:0000256" key="20">
    <source>
        <dbReference type="ARBA" id="ARBA00024056"/>
    </source>
</evidence>
<comment type="similarity">
    <text evidence="4">Belongs to the polysaccharide deacetylase family.</text>
</comment>
<keyword evidence="26" id="KW-1185">Reference proteome</keyword>
<proteinExistence type="inferred from homology"/>
<dbReference type="OMA" id="AWQMGLT"/>
<evidence type="ECO:0000256" key="18">
    <source>
        <dbReference type="ARBA" id="ARBA00023316"/>
    </source>
</evidence>
<dbReference type="EMBL" id="KB467831">
    <property type="protein sequence ID" value="PCH33356.1"/>
    <property type="molecule type" value="Genomic_DNA"/>
</dbReference>
<keyword evidence="18" id="KW-0961">Cell wall biogenesis/degradation</keyword>
<dbReference type="GO" id="GO:0009272">
    <property type="term" value="P:fungal-type cell wall biogenesis"/>
    <property type="evidence" value="ECO:0007669"/>
    <property type="project" value="UniProtKB-ARBA"/>
</dbReference>
<keyword evidence="15" id="KW-0119">Carbohydrate metabolism</keyword>
<comment type="cofactor">
    <cofactor evidence="1">
        <name>Co(2+)</name>
        <dbReference type="ChEBI" id="CHEBI:48828"/>
    </cofactor>
</comment>
<keyword evidence="10 23" id="KW-0732">Signal</keyword>
<dbReference type="GO" id="GO:0046872">
    <property type="term" value="F:metal ion binding"/>
    <property type="evidence" value="ECO:0007669"/>
    <property type="project" value="UniProtKB-KW"/>
</dbReference>
<keyword evidence="17" id="KW-0449">Lipoprotein</keyword>
<comment type="catalytic activity">
    <reaction evidence="21">
        <text>[(1-&gt;4)-N-acetyl-beta-D-glucosaminyl](n) + n H2O = chitosan + n acetate</text>
        <dbReference type="Rhea" id="RHEA:10464"/>
        <dbReference type="Rhea" id="RHEA-COMP:9593"/>
        <dbReference type="Rhea" id="RHEA-COMP:9597"/>
        <dbReference type="ChEBI" id="CHEBI:15377"/>
        <dbReference type="ChEBI" id="CHEBI:17029"/>
        <dbReference type="ChEBI" id="CHEBI:30089"/>
        <dbReference type="ChEBI" id="CHEBI:57704"/>
        <dbReference type="EC" id="3.5.1.41"/>
    </reaction>
    <physiologicalReaction direction="left-to-right" evidence="21">
        <dbReference type="Rhea" id="RHEA:10465"/>
    </physiologicalReaction>
</comment>
<keyword evidence="11" id="KW-0378">Hydrolase</keyword>
<evidence type="ECO:0000256" key="3">
    <source>
        <dbReference type="ARBA" id="ARBA00004609"/>
    </source>
</evidence>
<evidence type="ECO:0000256" key="22">
    <source>
        <dbReference type="SAM" id="MobiDB-lite"/>
    </source>
</evidence>
<evidence type="ECO:0000256" key="5">
    <source>
        <dbReference type="ARBA" id="ARBA00022475"/>
    </source>
</evidence>
<keyword evidence="12" id="KW-0146">Chitin degradation</keyword>
<feature type="signal peptide" evidence="23">
    <location>
        <begin position="1"/>
        <end position="19"/>
    </location>
</feature>
<dbReference type="InterPro" id="IPR011330">
    <property type="entry name" value="Glyco_hydro/deAcase_b/a-brl"/>
</dbReference>
<keyword evidence="6" id="KW-0134">Cell wall</keyword>
<evidence type="ECO:0000256" key="21">
    <source>
        <dbReference type="ARBA" id="ARBA00048494"/>
    </source>
</evidence>
<protein>
    <recommendedName>
        <fullName evidence="20">chitin deacetylase</fullName>
        <ecNumber evidence="20">3.5.1.41</ecNumber>
    </recommendedName>
</protein>
<keyword evidence="5" id="KW-1003">Cell membrane</keyword>
<keyword evidence="14" id="KW-0325">Glycoprotein</keyword>
<evidence type="ECO:0000256" key="23">
    <source>
        <dbReference type="SAM" id="SignalP"/>
    </source>
</evidence>
<dbReference type="InterPro" id="IPR002509">
    <property type="entry name" value="NODB_dom"/>
</dbReference>
<dbReference type="EC" id="3.5.1.41" evidence="20"/>
<evidence type="ECO:0000313" key="25">
    <source>
        <dbReference type="EMBL" id="PCH33356.1"/>
    </source>
</evidence>
<evidence type="ECO:0000256" key="10">
    <source>
        <dbReference type="ARBA" id="ARBA00022729"/>
    </source>
</evidence>
<evidence type="ECO:0000256" key="15">
    <source>
        <dbReference type="ARBA" id="ARBA00023277"/>
    </source>
</evidence>
<dbReference type="PANTHER" id="PTHR10587:SF133">
    <property type="entry name" value="CHITIN DEACETYLASE 1-RELATED"/>
    <property type="match status" value="1"/>
</dbReference>
<organism evidence="25 26">
    <name type="scientific">Wolfiporia cocos (strain MD-104)</name>
    <name type="common">Brown rot fungus</name>
    <dbReference type="NCBI Taxonomy" id="742152"/>
    <lineage>
        <taxon>Eukaryota</taxon>
        <taxon>Fungi</taxon>
        <taxon>Dikarya</taxon>
        <taxon>Basidiomycota</taxon>
        <taxon>Agaricomycotina</taxon>
        <taxon>Agaricomycetes</taxon>
        <taxon>Polyporales</taxon>
        <taxon>Phaeolaceae</taxon>
        <taxon>Wolfiporia</taxon>
    </lineage>
</organism>
<dbReference type="SUPFAM" id="SSF88713">
    <property type="entry name" value="Glycoside hydrolase/deacetylase"/>
    <property type="match status" value="1"/>
</dbReference>
<dbReference type="Pfam" id="PF01522">
    <property type="entry name" value="Polysacc_deac_1"/>
    <property type="match status" value="1"/>
</dbReference>
<dbReference type="Proteomes" id="UP000218811">
    <property type="component" value="Unassembled WGS sequence"/>
</dbReference>
<evidence type="ECO:0000256" key="8">
    <source>
        <dbReference type="ARBA" id="ARBA00022622"/>
    </source>
</evidence>
<evidence type="ECO:0000256" key="17">
    <source>
        <dbReference type="ARBA" id="ARBA00023288"/>
    </source>
</evidence>
<dbReference type="GO" id="GO:0005886">
    <property type="term" value="C:plasma membrane"/>
    <property type="evidence" value="ECO:0007669"/>
    <property type="project" value="UniProtKB-SubCell"/>
</dbReference>
<evidence type="ECO:0000259" key="24">
    <source>
        <dbReference type="PROSITE" id="PS51677"/>
    </source>
</evidence>
<keyword evidence="9" id="KW-0479">Metal-binding</keyword>
<keyword evidence="19" id="KW-0624">Polysaccharide degradation</keyword>
<feature type="region of interest" description="Disordered" evidence="22">
    <location>
        <begin position="422"/>
        <end position="459"/>
    </location>
</feature>
<feature type="region of interest" description="Disordered" evidence="22">
    <location>
        <begin position="22"/>
        <end position="47"/>
    </location>
</feature>
<dbReference type="GO" id="GO:0004099">
    <property type="term" value="F:chitin deacetylase activity"/>
    <property type="evidence" value="ECO:0007669"/>
    <property type="project" value="UniProtKB-EC"/>
</dbReference>
<evidence type="ECO:0000256" key="6">
    <source>
        <dbReference type="ARBA" id="ARBA00022512"/>
    </source>
</evidence>
<dbReference type="Gene3D" id="3.20.20.370">
    <property type="entry name" value="Glycoside hydrolase/deacetylase"/>
    <property type="match status" value="1"/>
</dbReference>
<sequence length="486" mass="50932">MKYTTLSALALPVLASAHGHGVAHRARQDDGSAELSDANAAGTGTATNSLPTTISFSLITENPTAIPISDIRTGTAQLQSTIAISTTYAAGARPTQISSAAGLPDALALNPKDYPTLDKTPPTDTPEVQEWISQVMNSGVDIPDIPVTNPGGCGNNTAALANAAQNCWWTCGGCVRDTDITTCPTKDSWGVSYDDGPSPYTPNLLQYFDQEDIRATFFVVGSRAISRPAMLQDEYMMGNQIAVHTWSHPYMTTRTTEEVIAELGWTKKIIHDALGVTPLYWRPPYGDIDDRVRAISTAMNLTPIMWTRISADMTFDTTDWSIPGGTSTAASVLDKWNLIMGNSTKIDTGFIVLEHDLFEQTVDIATGYILPQALAHVPKYNMTPIIECLNMPLANSYIETNDNSTNPPPLAAALANRTSTSGSASAGTASSTASSSSSSSSGHSGSGSSSEGSTSSSSGAAAGIAFNSGLISAALGMVAGASALLF</sequence>
<evidence type="ECO:0000256" key="4">
    <source>
        <dbReference type="ARBA" id="ARBA00010973"/>
    </source>
</evidence>
<evidence type="ECO:0000256" key="9">
    <source>
        <dbReference type="ARBA" id="ARBA00022723"/>
    </source>
</evidence>
<evidence type="ECO:0000256" key="1">
    <source>
        <dbReference type="ARBA" id="ARBA00001941"/>
    </source>
</evidence>
<reference evidence="25 26" key="1">
    <citation type="journal article" date="2012" name="Science">
        <title>The Paleozoic origin of enzymatic lignin decomposition reconstructed from 31 fungal genomes.</title>
        <authorList>
            <person name="Floudas D."/>
            <person name="Binder M."/>
            <person name="Riley R."/>
            <person name="Barry K."/>
            <person name="Blanchette R.A."/>
            <person name="Henrissat B."/>
            <person name="Martinez A.T."/>
            <person name="Otillar R."/>
            <person name="Spatafora J.W."/>
            <person name="Yadav J.S."/>
            <person name="Aerts A."/>
            <person name="Benoit I."/>
            <person name="Boyd A."/>
            <person name="Carlson A."/>
            <person name="Copeland A."/>
            <person name="Coutinho P.M."/>
            <person name="de Vries R.P."/>
            <person name="Ferreira P."/>
            <person name="Findley K."/>
            <person name="Foster B."/>
            <person name="Gaskell J."/>
            <person name="Glotzer D."/>
            <person name="Gorecki P."/>
            <person name="Heitman J."/>
            <person name="Hesse C."/>
            <person name="Hori C."/>
            <person name="Igarashi K."/>
            <person name="Jurgens J.A."/>
            <person name="Kallen N."/>
            <person name="Kersten P."/>
            <person name="Kohler A."/>
            <person name="Kuees U."/>
            <person name="Kumar T.K.A."/>
            <person name="Kuo A."/>
            <person name="LaButti K."/>
            <person name="Larrondo L.F."/>
            <person name="Lindquist E."/>
            <person name="Ling A."/>
            <person name="Lombard V."/>
            <person name="Lucas S."/>
            <person name="Lundell T."/>
            <person name="Martin R."/>
            <person name="McLaughlin D.J."/>
            <person name="Morgenstern I."/>
            <person name="Morin E."/>
            <person name="Murat C."/>
            <person name="Nagy L.G."/>
            <person name="Nolan M."/>
            <person name="Ohm R.A."/>
            <person name="Patyshakuliyeva A."/>
            <person name="Rokas A."/>
            <person name="Ruiz-Duenas F.J."/>
            <person name="Sabat G."/>
            <person name="Salamov A."/>
            <person name="Samejima M."/>
            <person name="Schmutz J."/>
            <person name="Slot J.C."/>
            <person name="St John F."/>
            <person name="Stenlid J."/>
            <person name="Sun H."/>
            <person name="Sun S."/>
            <person name="Syed K."/>
            <person name="Tsang A."/>
            <person name="Wiebenga A."/>
            <person name="Young D."/>
            <person name="Pisabarro A."/>
            <person name="Eastwood D.C."/>
            <person name="Martin F."/>
            <person name="Cullen D."/>
            <person name="Grigoriev I.V."/>
            <person name="Hibbett D.S."/>
        </authorList>
    </citation>
    <scope>NUCLEOTIDE SEQUENCE [LARGE SCALE GENOMIC DNA]</scope>
    <source>
        <strain evidence="25 26">MD-104</strain>
    </source>
</reference>
<evidence type="ECO:0000256" key="7">
    <source>
        <dbReference type="ARBA" id="ARBA00022525"/>
    </source>
</evidence>
<comment type="subcellular location">
    <subcellularLocation>
        <location evidence="3">Cell membrane</location>
        <topology evidence="3">Lipid-anchor</topology>
        <topology evidence="3">GPI-anchor</topology>
    </subcellularLocation>
    <subcellularLocation>
        <location evidence="2">Secreted</location>
        <location evidence="2">Cell wall</location>
    </subcellularLocation>
</comment>
<gene>
    <name evidence="25" type="ORF">WOLCODRAFT_21945</name>
</gene>
<feature type="compositionally biased region" description="Low complexity" evidence="22">
    <location>
        <begin position="38"/>
        <end position="47"/>
    </location>
</feature>
<evidence type="ECO:0000256" key="19">
    <source>
        <dbReference type="ARBA" id="ARBA00023326"/>
    </source>
</evidence>
<dbReference type="GO" id="GO:0071555">
    <property type="term" value="P:cell wall organization"/>
    <property type="evidence" value="ECO:0007669"/>
    <property type="project" value="UniProtKB-KW"/>
</dbReference>
<dbReference type="OrthoDB" id="407355at2759"/>
<evidence type="ECO:0000256" key="11">
    <source>
        <dbReference type="ARBA" id="ARBA00022801"/>
    </source>
</evidence>
<keyword evidence="8" id="KW-0336">GPI-anchor</keyword>
<keyword evidence="7" id="KW-0964">Secreted</keyword>
<keyword evidence="13" id="KW-0472">Membrane</keyword>
<feature type="domain" description="NodB homology" evidence="24">
    <location>
        <begin position="187"/>
        <end position="385"/>
    </location>
</feature>
<keyword evidence="16" id="KW-0170">Cobalt</keyword>
<feature type="chain" id="PRO_5013601589" description="chitin deacetylase" evidence="23">
    <location>
        <begin position="20"/>
        <end position="486"/>
    </location>
</feature>
<dbReference type="PROSITE" id="PS51677">
    <property type="entry name" value="NODB"/>
    <property type="match status" value="1"/>
</dbReference>